<dbReference type="SMART" id="SM00823">
    <property type="entry name" value="PKS_PP"/>
    <property type="match status" value="1"/>
</dbReference>
<dbReference type="InterPro" id="IPR006162">
    <property type="entry name" value="Ppantetheine_attach_site"/>
</dbReference>
<keyword evidence="5" id="KW-1185">Reference proteome</keyword>
<dbReference type="PROSITE" id="PS50075">
    <property type="entry name" value="CARRIER"/>
    <property type="match status" value="1"/>
</dbReference>
<keyword evidence="1" id="KW-0596">Phosphopantetheine</keyword>
<evidence type="ECO:0000313" key="5">
    <source>
        <dbReference type="Proteomes" id="UP001596207"/>
    </source>
</evidence>
<name>A0ABW1HYN4_9ACTN</name>
<dbReference type="Gene3D" id="1.10.1200.10">
    <property type="entry name" value="ACP-like"/>
    <property type="match status" value="1"/>
</dbReference>
<dbReference type="Pfam" id="PF00550">
    <property type="entry name" value="PP-binding"/>
    <property type="match status" value="1"/>
</dbReference>
<organism evidence="4 5">
    <name type="scientific">Micromonospora harpali</name>
    <dbReference type="NCBI Taxonomy" id="1490225"/>
    <lineage>
        <taxon>Bacteria</taxon>
        <taxon>Bacillati</taxon>
        <taxon>Actinomycetota</taxon>
        <taxon>Actinomycetes</taxon>
        <taxon>Micromonosporales</taxon>
        <taxon>Micromonosporaceae</taxon>
        <taxon>Micromonospora</taxon>
    </lineage>
</organism>
<dbReference type="SUPFAM" id="SSF47336">
    <property type="entry name" value="ACP-like"/>
    <property type="match status" value="1"/>
</dbReference>
<dbReference type="InterPro" id="IPR036736">
    <property type="entry name" value="ACP-like_sf"/>
</dbReference>
<evidence type="ECO:0000313" key="4">
    <source>
        <dbReference type="EMBL" id="MFC5945199.1"/>
    </source>
</evidence>
<feature type="domain" description="Carrier" evidence="3">
    <location>
        <begin position="6"/>
        <end position="83"/>
    </location>
</feature>
<evidence type="ECO:0000256" key="1">
    <source>
        <dbReference type="ARBA" id="ARBA00022450"/>
    </source>
</evidence>
<dbReference type="RefSeq" id="WP_377537951.1">
    <property type="nucleotide sequence ID" value="NZ_JBHSQQ010000276.1"/>
</dbReference>
<protein>
    <submittedName>
        <fullName evidence="4">Acyl carrier protein</fullName>
    </submittedName>
</protein>
<dbReference type="Proteomes" id="UP001596207">
    <property type="component" value="Unassembled WGS sequence"/>
</dbReference>
<comment type="caution">
    <text evidence="4">The sequence shown here is derived from an EMBL/GenBank/DDBJ whole genome shotgun (WGS) entry which is preliminary data.</text>
</comment>
<dbReference type="SMART" id="SM01294">
    <property type="entry name" value="PKS_PP_betabranch"/>
    <property type="match status" value="1"/>
</dbReference>
<proteinExistence type="predicted"/>
<dbReference type="EMBL" id="JBHSQQ010000276">
    <property type="protein sequence ID" value="MFC5945199.1"/>
    <property type="molecule type" value="Genomic_DNA"/>
</dbReference>
<accession>A0ABW1HYN4</accession>
<evidence type="ECO:0000259" key="3">
    <source>
        <dbReference type="PROSITE" id="PS50075"/>
    </source>
</evidence>
<keyword evidence="2" id="KW-0597">Phosphoprotein</keyword>
<reference evidence="5" key="1">
    <citation type="journal article" date="2019" name="Int. J. Syst. Evol. Microbiol.">
        <title>The Global Catalogue of Microorganisms (GCM) 10K type strain sequencing project: providing services to taxonomists for standard genome sequencing and annotation.</title>
        <authorList>
            <consortium name="The Broad Institute Genomics Platform"/>
            <consortium name="The Broad Institute Genome Sequencing Center for Infectious Disease"/>
            <person name="Wu L."/>
            <person name="Ma J."/>
        </authorList>
    </citation>
    <scope>NUCLEOTIDE SEQUENCE [LARGE SCALE GENOMIC DNA]</scope>
    <source>
        <strain evidence="5">CGMCC 4.7173</strain>
    </source>
</reference>
<dbReference type="InterPro" id="IPR020806">
    <property type="entry name" value="PKS_PP-bd"/>
</dbReference>
<sequence>METASVTMTDLQLKMTSICADVLNRSTLGPDEDLVALGMDSVAAVEIVTRVETAYGVDVVDVIFDNPTVNRLCDLVGATAGSDSTHA</sequence>
<dbReference type="InterPro" id="IPR009081">
    <property type="entry name" value="PP-bd_ACP"/>
</dbReference>
<dbReference type="PROSITE" id="PS00012">
    <property type="entry name" value="PHOSPHOPANTETHEINE"/>
    <property type="match status" value="1"/>
</dbReference>
<gene>
    <name evidence="4" type="ORF">ACFPZ4_27470</name>
</gene>
<evidence type="ECO:0000256" key="2">
    <source>
        <dbReference type="ARBA" id="ARBA00022553"/>
    </source>
</evidence>